<sequence>MGFIPSDMVAVIDQRDQRFWVYFVDTKGYISVYKGPEAAKKEDTIGQTPYSGPTIIAFDSEDKTPVRANPQSPKLATRVYYIDNKNKLREACWTNNQHNNRWYNGALNSLEIDVAPGSLLTAAVSDRWMKVYYQGAGGNELWVAWVATGDEAWSKRKVVPSFSG</sequence>
<proteinExistence type="inferred from homology"/>
<dbReference type="Proteomes" id="UP000750711">
    <property type="component" value="Unassembled WGS sequence"/>
</dbReference>
<dbReference type="Pfam" id="PF07938">
    <property type="entry name" value="Fungal_lectin"/>
    <property type="match status" value="1"/>
</dbReference>
<evidence type="ECO:0000313" key="2">
    <source>
        <dbReference type="EMBL" id="KAH0558897.1"/>
    </source>
</evidence>
<dbReference type="InterPro" id="IPR012475">
    <property type="entry name" value="Fungal_lectin"/>
</dbReference>
<comment type="caution">
    <text evidence="2">The sequence shown here is derived from an EMBL/GenBank/DDBJ whole genome shotgun (WGS) entry which is preliminary data.</text>
</comment>
<dbReference type="EMBL" id="JAGHQM010000708">
    <property type="protein sequence ID" value="KAH0558897.1"/>
    <property type="molecule type" value="Genomic_DNA"/>
</dbReference>
<dbReference type="Gene3D" id="2.120.10.70">
    <property type="entry name" value="Fucose-specific lectin"/>
    <property type="match status" value="1"/>
</dbReference>
<name>A0A9P8LBA2_9PEZI</name>
<comment type="similarity">
    <text evidence="1">Belongs to the fungal fucose-specific lectin family.</text>
</comment>
<dbReference type="SUPFAM" id="SSF89372">
    <property type="entry name" value="Fucose-specific lectin"/>
    <property type="match status" value="1"/>
</dbReference>
<evidence type="ECO:0000256" key="1">
    <source>
        <dbReference type="ARBA" id="ARBA00009042"/>
    </source>
</evidence>
<dbReference type="AlphaFoldDB" id="A0A9P8LBA2"/>
<accession>A0A9P8LBA2</accession>
<reference evidence="2" key="1">
    <citation type="submission" date="2021-03" db="EMBL/GenBank/DDBJ databases">
        <title>Comparative genomics and phylogenomic investigation of the class Geoglossomycetes provide insights into ecological specialization and systematics.</title>
        <authorList>
            <person name="Melie T."/>
            <person name="Pirro S."/>
            <person name="Miller A.N."/>
            <person name="Quandt A."/>
        </authorList>
    </citation>
    <scope>NUCLEOTIDE SEQUENCE</scope>
    <source>
        <strain evidence="2">CAQ_001_2017</strain>
    </source>
</reference>
<evidence type="ECO:0000313" key="3">
    <source>
        <dbReference type="Proteomes" id="UP000750711"/>
    </source>
</evidence>
<gene>
    <name evidence="2" type="ORF">GP486_004476</name>
</gene>
<evidence type="ECO:0008006" key="4">
    <source>
        <dbReference type="Google" id="ProtNLM"/>
    </source>
</evidence>
<organism evidence="2 3">
    <name type="scientific">Trichoglossum hirsutum</name>
    <dbReference type="NCBI Taxonomy" id="265104"/>
    <lineage>
        <taxon>Eukaryota</taxon>
        <taxon>Fungi</taxon>
        <taxon>Dikarya</taxon>
        <taxon>Ascomycota</taxon>
        <taxon>Pezizomycotina</taxon>
        <taxon>Geoglossomycetes</taxon>
        <taxon>Geoglossales</taxon>
        <taxon>Geoglossaceae</taxon>
        <taxon>Trichoglossum</taxon>
    </lineage>
</organism>
<keyword evidence="3" id="KW-1185">Reference proteome</keyword>
<protein>
    <recommendedName>
        <fullName evidence="4">Fucose-specific lectin</fullName>
    </recommendedName>
</protein>